<keyword evidence="3" id="KW-1185">Reference proteome</keyword>
<evidence type="ECO:0000256" key="1">
    <source>
        <dbReference type="SAM" id="MobiDB-lite"/>
    </source>
</evidence>
<comment type="caution">
    <text evidence="2">The sequence shown here is derived from an EMBL/GenBank/DDBJ whole genome shotgun (WGS) entry which is preliminary data.</text>
</comment>
<protein>
    <submittedName>
        <fullName evidence="2">Uncharacterized protein</fullName>
    </submittedName>
</protein>
<proteinExistence type="predicted"/>
<accession>A0A3M2RFB5</accession>
<reference evidence="2 3" key="1">
    <citation type="submission" date="2018-08" db="EMBL/GenBank/DDBJ databases">
        <title>Whole Genome Sequence of the Moderate Halophilic Marine Bacterium Marinobacter litoralis Sw-45.</title>
        <authorList>
            <person name="Musa H."/>
        </authorList>
    </citation>
    <scope>NUCLEOTIDE SEQUENCE [LARGE SCALE GENOMIC DNA]</scope>
    <source>
        <strain evidence="2 3">Sw-45</strain>
    </source>
</reference>
<evidence type="ECO:0000313" key="3">
    <source>
        <dbReference type="Proteomes" id="UP000265903"/>
    </source>
</evidence>
<dbReference type="AlphaFoldDB" id="A0A3M2RFB5"/>
<feature type="compositionally biased region" description="Basic and acidic residues" evidence="1">
    <location>
        <begin position="1"/>
        <end position="12"/>
    </location>
</feature>
<evidence type="ECO:0000313" key="2">
    <source>
        <dbReference type="EMBL" id="RMJ04006.1"/>
    </source>
</evidence>
<name>A0A3M2RFB5_9GAMM</name>
<dbReference type="EMBL" id="QMDL01000002">
    <property type="protein sequence ID" value="RMJ04006.1"/>
    <property type="molecule type" value="Genomic_DNA"/>
</dbReference>
<feature type="region of interest" description="Disordered" evidence="1">
    <location>
        <begin position="1"/>
        <end position="32"/>
    </location>
</feature>
<organism evidence="2 3">
    <name type="scientific">Marinobacter litoralis</name>
    <dbReference type="NCBI Taxonomy" id="187981"/>
    <lineage>
        <taxon>Bacteria</taxon>
        <taxon>Pseudomonadati</taxon>
        <taxon>Pseudomonadota</taxon>
        <taxon>Gammaproteobacteria</taxon>
        <taxon>Pseudomonadales</taxon>
        <taxon>Marinobacteraceae</taxon>
        <taxon>Marinobacter</taxon>
    </lineage>
</organism>
<sequence length="32" mass="3638">MAEQKRQMDVPKEWFLGGASRQRVPANLAGHE</sequence>
<gene>
    <name evidence="2" type="ORF">DOQ08_01326</name>
</gene>
<dbReference type="Proteomes" id="UP000265903">
    <property type="component" value="Unassembled WGS sequence"/>
</dbReference>